<keyword evidence="2" id="KW-0521">NADP</keyword>
<reference evidence="4" key="1">
    <citation type="submission" date="2023-07" db="EMBL/GenBank/DDBJ databases">
        <title>Functional and genomic diversity of the sorghum phyllosphere microbiome.</title>
        <authorList>
            <person name="Shade A."/>
        </authorList>
    </citation>
    <scope>NUCLEOTIDE SEQUENCE</scope>
    <source>
        <strain evidence="4">SORGH_AS_1067</strain>
    </source>
</reference>
<evidence type="ECO:0000256" key="2">
    <source>
        <dbReference type="ARBA" id="ARBA00022857"/>
    </source>
</evidence>
<protein>
    <submittedName>
        <fullName evidence="4">NAD(P)H dehydrogenase (Quinone)</fullName>
        <ecNumber evidence="4">1.6.5.2</ecNumber>
    </submittedName>
</protein>
<name>A0AAJ1X167_9ACTN</name>
<dbReference type="Pfam" id="PF05368">
    <property type="entry name" value="NmrA"/>
    <property type="match status" value="1"/>
</dbReference>
<dbReference type="PANTHER" id="PTHR42748">
    <property type="entry name" value="NITROGEN METABOLITE REPRESSION PROTEIN NMRA FAMILY MEMBER"/>
    <property type="match status" value="1"/>
</dbReference>
<dbReference type="GO" id="GO:0003955">
    <property type="term" value="F:NAD(P)H dehydrogenase (quinone) activity"/>
    <property type="evidence" value="ECO:0007669"/>
    <property type="project" value="UniProtKB-EC"/>
</dbReference>
<dbReference type="EMBL" id="JAUTAN010000001">
    <property type="protein sequence ID" value="MDQ1105293.1"/>
    <property type="molecule type" value="Genomic_DNA"/>
</dbReference>
<dbReference type="SUPFAM" id="SSF51735">
    <property type="entry name" value="NAD(P)-binding Rossmann-fold domains"/>
    <property type="match status" value="1"/>
</dbReference>
<dbReference type="Proteomes" id="UP001239215">
    <property type="component" value="Unassembled WGS sequence"/>
</dbReference>
<evidence type="ECO:0000313" key="4">
    <source>
        <dbReference type="EMBL" id="MDQ1105293.1"/>
    </source>
</evidence>
<dbReference type="Gene3D" id="3.40.50.720">
    <property type="entry name" value="NAD(P)-binding Rossmann-like Domain"/>
    <property type="match status" value="1"/>
</dbReference>
<evidence type="ECO:0000313" key="5">
    <source>
        <dbReference type="Proteomes" id="UP001239215"/>
    </source>
</evidence>
<sequence>MTDPRPTLRVAVTGASGKTGAAVVAGLLEAGHEPVALVRRPEAAASLREQGAAARLVDLDAGPDAIAAALADVDAVHHVPPNMHPAEDALTADVVAAAERAGVRRFVFHSVLQPHVPAMPHHLRKATSELTVRSSSLRWTVLQPASYAQNVLPFWDAAVASGTYRVPYDVARPFTPVDLADVAGAVVAVLEDPATTYGTFELAGPEVLTSADLAAVVAELSGRLVVAERQPVADWRAAVDPDGTRPDVDDLVAMFDHYDAHGLVGSPLALGVLLGRTPTTVRDALRRDLGLAPA</sequence>
<dbReference type="InterPro" id="IPR036291">
    <property type="entry name" value="NAD(P)-bd_dom_sf"/>
</dbReference>
<dbReference type="EC" id="1.6.5.2" evidence="4"/>
<organism evidence="4 5">
    <name type="scientific">Nocardioides zeae</name>
    <dbReference type="NCBI Taxonomy" id="1457234"/>
    <lineage>
        <taxon>Bacteria</taxon>
        <taxon>Bacillati</taxon>
        <taxon>Actinomycetota</taxon>
        <taxon>Actinomycetes</taxon>
        <taxon>Propionibacteriales</taxon>
        <taxon>Nocardioidaceae</taxon>
        <taxon>Nocardioides</taxon>
    </lineage>
</organism>
<dbReference type="AlphaFoldDB" id="A0AAJ1X167"/>
<dbReference type="PANTHER" id="PTHR42748:SF7">
    <property type="entry name" value="NMRA LIKE REDOX SENSOR 1-RELATED"/>
    <property type="match status" value="1"/>
</dbReference>
<dbReference type="InterPro" id="IPR051164">
    <property type="entry name" value="NmrA-like_oxidored"/>
</dbReference>
<keyword evidence="4" id="KW-0560">Oxidoreductase</keyword>
<evidence type="ECO:0000259" key="3">
    <source>
        <dbReference type="Pfam" id="PF05368"/>
    </source>
</evidence>
<feature type="domain" description="NmrA-like" evidence="3">
    <location>
        <begin position="9"/>
        <end position="260"/>
    </location>
</feature>
<dbReference type="RefSeq" id="WP_307201380.1">
    <property type="nucleotide sequence ID" value="NZ_JAUTAN010000001.1"/>
</dbReference>
<evidence type="ECO:0000256" key="1">
    <source>
        <dbReference type="ARBA" id="ARBA00006328"/>
    </source>
</evidence>
<comment type="caution">
    <text evidence="4">The sequence shown here is derived from an EMBL/GenBank/DDBJ whole genome shotgun (WGS) entry which is preliminary data.</text>
</comment>
<comment type="similarity">
    <text evidence="1">Belongs to the NmrA-type oxidoreductase family.</text>
</comment>
<dbReference type="Gene3D" id="3.90.25.10">
    <property type="entry name" value="UDP-galactose 4-epimerase, domain 1"/>
    <property type="match status" value="1"/>
</dbReference>
<proteinExistence type="inferred from homology"/>
<gene>
    <name evidence="4" type="ORF">QE405_002577</name>
</gene>
<dbReference type="InterPro" id="IPR008030">
    <property type="entry name" value="NmrA-like"/>
</dbReference>
<accession>A0AAJ1X167</accession>